<comment type="subcellular location">
    <subcellularLocation>
        <location evidence="1">Endoplasmic reticulum membrane</location>
        <topology evidence="1">Multi-pass membrane protein</topology>
    </subcellularLocation>
</comment>
<dbReference type="Pfam" id="PF03798">
    <property type="entry name" value="TRAM_LAG1_CLN8"/>
    <property type="match status" value="1"/>
</dbReference>
<keyword evidence="4 12" id="KW-0812">Transmembrane</keyword>
<evidence type="ECO:0000256" key="8">
    <source>
        <dbReference type="ARBA" id="ARBA00023010"/>
    </source>
</evidence>
<reference evidence="16 17" key="1">
    <citation type="submission" date="2013-11" db="EMBL/GenBank/DDBJ databases">
        <title>The Damaraland mole rat (Fukomys damarensis) genome and evolution of African mole rats.</title>
        <authorList>
            <person name="Gladyshev V.N."/>
            <person name="Fang X."/>
        </authorList>
    </citation>
    <scope>NUCLEOTIDE SEQUENCE [LARGE SCALE GENOMIC DNA]</scope>
    <source>
        <tissue evidence="16">Liver</tissue>
    </source>
</reference>
<evidence type="ECO:0000256" key="3">
    <source>
        <dbReference type="ARBA" id="ARBA00022448"/>
    </source>
</evidence>
<dbReference type="EMBL" id="KN124378">
    <property type="protein sequence ID" value="KFO21431.1"/>
    <property type="molecule type" value="Genomic_DNA"/>
</dbReference>
<evidence type="ECO:0000256" key="13">
    <source>
        <dbReference type="SAM" id="MobiDB-lite"/>
    </source>
</evidence>
<dbReference type="AlphaFoldDB" id="A0A091DF51"/>
<evidence type="ECO:0000256" key="2">
    <source>
        <dbReference type="ARBA" id="ARBA00005999"/>
    </source>
</evidence>
<evidence type="ECO:0000256" key="7">
    <source>
        <dbReference type="ARBA" id="ARBA00022989"/>
    </source>
</evidence>
<feature type="transmembrane region" description="Helical" evidence="14">
    <location>
        <begin position="256"/>
        <end position="273"/>
    </location>
</feature>
<feature type="region of interest" description="Disordered" evidence="13">
    <location>
        <begin position="393"/>
        <end position="434"/>
    </location>
</feature>
<keyword evidence="17" id="KW-1185">Reference proteome</keyword>
<dbReference type="GO" id="GO:0005789">
    <property type="term" value="C:endoplasmic reticulum membrane"/>
    <property type="evidence" value="ECO:0007669"/>
    <property type="project" value="UniProtKB-SubCell"/>
</dbReference>
<evidence type="ECO:0000256" key="14">
    <source>
        <dbReference type="SAM" id="Phobius"/>
    </source>
</evidence>
<dbReference type="InterPro" id="IPR016447">
    <property type="entry name" value="Translocation_assoc_membrane"/>
</dbReference>
<feature type="region of interest" description="Disordered" evidence="13">
    <location>
        <begin position="63"/>
        <end position="82"/>
    </location>
</feature>
<dbReference type="PANTHER" id="PTHR12371:SF3">
    <property type="entry name" value="TRANSLOCATING CHAIN-ASSOCIATED MEMBRANE PROTEIN 1"/>
    <property type="match status" value="1"/>
</dbReference>
<keyword evidence="9 12" id="KW-0472">Membrane</keyword>
<feature type="transmembrane region" description="Helical" evidence="14">
    <location>
        <begin position="182"/>
        <end position="206"/>
    </location>
</feature>
<feature type="transmembrane region" description="Helical" evidence="14">
    <location>
        <begin position="279"/>
        <end position="299"/>
    </location>
</feature>
<evidence type="ECO:0000256" key="6">
    <source>
        <dbReference type="ARBA" id="ARBA00022927"/>
    </source>
</evidence>
<accession>A0A091DF51</accession>
<feature type="domain" description="TLC" evidence="15">
    <location>
        <begin position="176"/>
        <end position="385"/>
    </location>
</feature>
<feature type="transmembrane region" description="Helical" evidence="14">
    <location>
        <begin position="311"/>
        <end position="333"/>
    </location>
</feature>
<evidence type="ECO:0000313" key="17">
    <source>
        <dbReference type="Proteomes" id="UP000028990"/>
    </source>
</evidence>
<feature type="transmembrane region" description="Helical" evidence="14">
    <location>
        <begin position="142"/>
        <end position="161"/>
    </location>
</feature>
<dbReference type="SMART" id="SM00724">
    <property type="entry name" value="TLC"/>
    <property type="match status" value="1"/>
</dbReference>
<gene>
    <name evidence="16" type="ORF">H920_17179</name>
</gene>
<dbReference type="GO" id="GO:0045048">
    <property type="term" value="P:protein insertion into ER membrane"/>
    <property type="evidence" value="ECO:0007669"/>
    <property type="project" value="TreeGrafter"/>
</dbReference>
<dbReference type="PANTHER" id="PTHR12371">
    <property type="entry name" value="TRANSLOCATION ASSOCIATED MEMBRANE PROTEIN"/>
    <property type="match status" value="1"/>
</dbReference>
<evidence type="ECO:0000256" key="9">
    <source>
        <dbReference type="ARBA" id="ARBA00023136"/>
    </source>
</evidence>
<feature type="transmembrane region" description="Helical" evidence="14">
    <location>
        <begin position="353"/>
        <end position="375"/>
    </location>
</feature>
<comment type="subunit">
    <text evidence="11">Interacts with SEC61B. May interact with Derlin-1/DERL1.</text>
</comment>
<dbReference type="GO" id="GO:0006616">
    <property type="term" value="P:SRP-dependent cotranslational protein targeting to membrane, translocation"/>
    <property type="evidence" value="ECO:0007669"/>
    <property type="project" value="InterPro"/>
</dbReference>
<dbReference type="STRING" id="885580.ENSFDAP00000006469"/>
<dbReference type="PROSITE" id="PS50922">
    <property type="entry name" value="TLC"/>
    <property type="match status" value="1"/>
</dbReference>
<keyword evidence="8" id="KW-0811">Translocation</keyword>
<keyword evidence="5" id="KW-0256">Endoplasmic reticulum</keyword>
<dbReference type="Proteomes" id="UP000028990">
    <property type="component" value="Unassembled WGS sequence"/>
</dbReference>
<evidence type="ECO:0000256" key="10">
    <source>
        <dbReference type="ARBA" id="ARBA00039408"/>
    </source>
</evidence>
<keyword evidence="6" id="KW-0653">Protein transport</keyword>
<organism evidence="16 17">
    <name type="scientific">Fukomys damarensis</name>
    <name type="common">Damaraland mole rat</name>
    <name type="synonym">Cryptomys damarensis</name>
    <dbReference type="NCBI Taxonomy" id="885580"/>
    <lineage>
        <taxon>Eukaryota</taxon>
        <taxon>Metazoa</taxon>
        <taxon>Chordata</taxon>
        <taxon>Craniata</taxon>
        <taxon>Vertebrata</taxon>
        <taxon>Euteleostomi</taxon>
        <taxon>Mammalia</taxon>
        <taxon>Eutheria</taxon>
        <taxon>Euarchontoglires</taxon>
        <taxon>Glires</taxon>
        <taxon>Rodentia</taxon>
        <taxon>Hystricomorpha</taxon>
        <taxon>Bathyergidae</taxon>
        <taxon>Fukomys</taxon>
    </lineage>
</organism>
<evidence type="ECO:0000256" key="4">
    <source>
        <dbReference type="ARBA" id="ARBA00022692"/>
    </source>
</evidence>
<sequence>MPFVYTTDHQRGPDWPRGPEGTVSAVCPTARGALVQAQSVGARILNELQPSLAPPQPLQTLNPACRESPSASAGPITTAGPRPPVARWRCGLAARAPAAQITAKASIIFVTLQYNVTLPATEEQATESASLYYYGIKDLATVFFYMLVAIIIHAIIQEYVLDKINRRMHFSKTKHSKFNESGQLSAFYLFACIWGAFILISENYISDPTILWRAYPHNLMTFQMKFFYISQLAYWFHAFPELYFQKTKKEDIPRQLVYIGLYLFHIAGAYLLNLNHLGLVLLVLHYFVEFLFHISRLFYFSDEKYQKGFSLWAVLFVLGRLLTLILSVLTVGFGLARAENQKLDFSTGNFNVLAVRIAVLASICITQAFMMWKFINFQLRRWREHSTFQAPPVRKKLPMTKGGRSSRKGTENGVNGTVTSNGADSPRNRKEKST</sequence>
<comment type="similarity">
    <text evidence="2">Belongs to the TRAM family.</text>
</comment>
<evidence type="ECO:0000256" key="1">
    <source>
        <dbReference type="ARBA" id="ARBA00004477"/>
    </source>
</evidence>
<keyword evidence="3" id="KW-0813">Transport</keyword>
<feature type="transmembrane region" description="Helical" evidence="14">
    <location>
        <begin position="226"/>
        <end position="244"/>
    </location>
</feature>
<evidence type="ECO:0000256" key="11">
    <source>
        <dbReference type="ARBA" id="ARBA00046737"/>
    </source>
</evidence>
<keyword evidence="7 14" id="KW-1133">Transmembrane helix</keyword>
<proteinExistence type="inferred from homology"/>
<dbReference type="eggNOG" id="KOG1608">
    <property type="taxonomic scope" value="Eukaryota"/>
</dbReference>
<feature type="compositionally biased region" description="Polar residues" evidence="13">
    <location>
        <begin position="412"/>
        <end position="423"/>
    </location>
</feature>
<evidence type="ECO:0000259" key="15">
    <source>
        <dbReference type="PROSITE" id="PS50922"/>
    </source>
</evidence>
<evidence type="ECO:0000256" key="5">
    <source>
        <dbReference type="ARBA" id="ARBA00022824"/>
    </source>
</evidence>
<name>A0A091DF51_FUKDA</name>
<evidence type="ECO:0000256" key="12">
    <source>
        <dbReference type="PROSITE-ProRule" id="PRU00205"/>
    </source>
</evidence>
<protein>
    <recommendedName>
        <fullName evidence="10">Translocating chain-associated membrane protein 1</fullName>
    </recommendedName>
</protein>
<dbReference type="InterPro" id="IPR006634">
    <property type="entry name" value="TLC-dom"/>
</dbReference>
<evidence type="ECO:0000313" key="16">
    <source>
        <dbReference type="EMBL" id="KFO21431.1"/>
    </source>
</evidence>